<dbReference type="Proteomes" id="UP000634043">
    <property type="component" value="Unassembled WGS sequence"/>
</dbReference>
<dbReference type="RefSeq" id="WP_188500050.1">
    <property type="nucleotide sequence ID" value="NZ_BMFP01000001.1"/>
</dbReference>
<evidence type="ECO:0000313" key="4">
    <source>
        <dbReference type="EMBL" id="GGG04363.1"/>
    </source>
</evidence>
<evidence type="ECO:0000313" key="5">
    <source>
        <dbReference type="Proteomes" id="UP000634043"/>
    </source>
</evidence>
<name>A0ABQ1VXP5_9BACT</name>
<dbReference type="PANTHER" id="PTHR43002">
    <property type="entry name" value="GLYCOGEN DEBRANCHING ENZYME"/>
    <property type="match status" value="1"/>
</dbReference>
<dbReference type="Pfam" id="PF00128">
    <property type="entry name" value="Alpha-amylase"/>
    <property type="match status" value="1"/>
</dbReference>
<feature type="chain" id="PRO_5045434761" description="Glycosyl hydrolase family 13 catalytic domain-containing protein" evidence="2">
    <location>
        <begin position="26"/>
        <end position="939"/>
    </location>
</feature>
<proteinExistence type="inferred from homology"/>
<dbReference type="EMBL" id="BMFP01000001">
    <property type="protein sequence ID" value="GGG04363.1"/>
    <property type="molecule type" value="Genomic_DNA"/>
</dbReference>
<protein>
    <recommendedName>
        <fullName evidence="3">Glycosyl hydrolase family 13 catalytic domain-containing protein</fullName>
    </recommendedName>
</protein>
<dbReference type="InterPro" id="IPR013783">
    <property type="entry name" value="Ig-like_fold"/>
</dbReference>
<feature type="signal peptide" evidence="2">
    <location>
        <begin position="1"/>
        <end position="25"/>
    </location>
</feature>
<gene>
    <name evidence="4" type="ORF">GCM10011323_06390</name>
</gene>
<reference evidence="5" key="1">
    <citation type="journal article" date="2019" name="Int. J. Syst. Evol. Microbiol.">
        <title>The Global Catalogue of Microorganisms (GCM) 10K type strain sequencing project: providing services to taxonomists for standard genome sequencing and annotation.</title>
        <authorList>
            <consortium name="The Broad Institute Genomics Platform"/>
            <consortium name="The Broad Institute Genome Sequencing Center for Infectious Disease"/>
            <person name="Wu L."/>
            <person name="Ma J."/>
        </authorList>
    </citation>
    <scope>NUCLEOTIDE SEQUENCE [LARGE SCALE GENOMIC DNA]</scope>
    <source>
        <strain evidence="5">CGMCC 1.12749</strain>
    </source>
</reference>
<comment type="similarity">
    <text evidence="1">Belongs to the glycosyl hydrolase 13 family.</text>
</comment>
<comment type="caution">
    <text evidence="4">The sequence shown here is derived from an EMBL/GenBank/DDBJ whole genome shotgun (WGS) entry which is preliminary data.</text>
</comment>
<keyword evidence="5" id="KW-1185">Reference proteome</keyword>
<organism evidence="4 5">
    <name type="scientific">Pontibacter amylolyticus</name>
    <dbReference type="NCBI Taxonomy" id="1424080"/>
    <lineage>
        <taxon>Bacteria</taxon>
        <taxon>Pseudomonadati</taxon>
        <taxon>Bacteroidota</taxon>
        <taxon>Cytophagia</taxon>
        <taxon>Cytophagales</taxon>
        <taxon>Hymenobacteraceae</taxon>
        <taxon>Pontibacter</taxon>
    </lineage>
</organism>
<evidence type="ECO:0000256" key="2">
    <source>
        <dbReference type="SAM" id="SignalP"/>
    </source>
</evidence>
<evidence type="ECO:0000259" key="3">
    <source>
        <dbReference type="SMART" id="SM00642"/>
    </source>
</evidence>
<accession>A0ABQ1VXP5</accession>
<dbReference type="InterPro" id="IPR006047">
    <property type="entry name" value="GH13_cat_dom"/>
</dbReference>
<sequence>MANLYLNRLLVLFVFLAGIAWQAKAQAVQTIPEFPTGDQEITIIFDLKQAKDGRAAGLLGKTDDVYLWSGAGVVGNPNAFLYQPAGQTSFNQPFNPGKMTSLGNDRWQIKLTPRTYFGVPAGQTIDKLGLLLKNGNGTAQTEDFIIQLYDGSLQVALREPEQQNFFVEANSAIPVRAVVSAKADVTVKLDNSVVYSASNTDQIQTSVNAGSQQGVLRTVTIEAKRGSETATQSFTFRVRPQPVVTALPAGMRDGVNYTGATSAVLVLYAPHKNFVYAIGEFNNWETSPEYLMKRTPDGNRYWIELNNLPAGQEVAYQYLVDGTLAVADPYTEKILDPAMDQYIPASTYPNLKAYPQGAEGIVSILQTNQPGYTWKVTDFERPDPETLVIYELHVRDFIEARNYKVLADTLTYLKRLGVNAIELMPVMEFSGNDSWGYNPIFFFAPDKAYGTKNDLKAFIDKAHEMGIAIILDIVLNQADYEYPYVKMYWDGNQPAANNPFFNQRATHPFSVFFDFNHESEATKALVARVNRHWLEEYNIDGYRFDLSKGFTQKNTGENVGAWSAYDAGRVATWKRIYDEIRSYDETAYVILEHFADNQEEKELSNYGMLFWGNHNHDYRNMAKGVLANPQGISYKNRTWENPYLIGYMESHDEERILYDVLTNGTRNGNYNTRTLSTALDRAKLAAAFFLPIPGPKMIWQFGELGYDVSIDQNGRTGQKPIRWEYRQQPDRQKLYQVYAELIKLKLNEPAFATDDFDLQLNGQVKRIFLFHEDMDVFILGNFDVRVQQVNANFPTTGMWYDYFTGHENKIEDPGQAMELQPGEFHIYTTKKLETPQPNLVPWQGLVLSAEEELAERGVTVYPNPMQEATVLHLEGEYRGPVQVQLVDMTGRNLQHVRFLKHQQSHQEQLRLQRVPAGIYYLQVEQGGKKSVHKLLRANE</sequence>
<feature type="domain" description="Glycosyl hydrolase family 13 catalytic" evidence="3">
    <location>
        <begin position="391"/>
        <end position="745"/>
    </location>
</feature>
<dbReference type="Pfam" id="PF18962">
    <property type="entry name" value="Por_Secre_tail"/>
    <property type="match status" value="1"/>
</dbReference>
<dbReference type="CDD" id="cd11350">
    <property type="entry name" value="AmyAc_4"/>
    <property type="match status" value="1"/>
</dbReference>
<evidence type="ECO:0000256" key="1">
    <source>
        <dbReference type="ARBA" id="ARBA00008061"/>
    </source>
</evidence>
<dbReference type="SUPFAM" id="SSF51445">
    <property type="entry name" value="(Trans)glycosidases"/>
    <property type="match status" value="1"/>
</dbReference>
<keyword evidence="2" id="KW-0732">Signal</keyword>
<dbReference type="NCBIfam" id="TIGR04183">
    <property type="entry name" value="Por_Secre_tail"/>
    <property type="match status" value="1"/>
</dbReference>
<dbReference type="InterPro" id="IPR014756">
    <property type="entry name" value="Ig_E-set"/>
</dbReference>
<dbReference type="InterPro" id="IPR026444">
    <property type="entry name" value="Secre_tail"/>
</dbReference>
<dbReference type="Gene3D" id="3.20.20.80">
    <property type="entry name" value="Glycosidases"/>
    <property type="match status" value="1"/>
</dbReference>
<dbReference type="SMART" id="SM00642">
    <property type="entry name" value="Aamy"/>
    <property type="match status" value="1"/>
</dbReference>
<dbReference type="Gene3D" id="2.60.40.10">
    <property type="entry name" value="Immunoglobulins"/>
    <property type="match status" value="1"/>
</dbReference>
<dbReference type="InterPro" id="IPR017853">
    <property type="entry name" value="GH"/>
</dbReference>
<dbReference type="SUPFAM" id="SSF81296">
    <property type="entry name" value="E set domains"/>
    <property type="match status" value="1"/>
</dbReference>